<dbReference type="AlphaFoldDB" id="A0A3M0J181"/>
<dbReference type="InterPro" id="IPR003291">
    <property type="entry name" value="GPCR_2_glucagon_rcpt"/>
</dbReference>
<keyword evidence="10" id="KW-1015">Disulfide bond</keyword>
<dbReference type="Gene3D" id="1.20.1070.10">
    <property type="entry name" value="Rhodopsin 7-helix transmembrane proteins"/>
    <property type="match status" value="1"/>
</dbReference>
<evidence type="ECO:0000313" key="19">
    <source>
        <dbReference type="EMBL" id="RMB95191.1"/>
    </source>
</evidence>
<gene>
    <name evidence="19" type="ORF">DUI87_28178</name>
</gene>
<dbReference type="OrthoDB" id="5967113at2759"/>
<feature type="transmembrane region" description="Helical" evidence="16">
    <location>
        <begin position="318"/>
        <end position="340"/>
    </location>
</feature>
<dbReference type="Pfam" id="PF00002">
    <property type="entry name" value="7tm_2"/>
    <property type="match status" value="1"/>
</dbReference>
<evidence type="ECO:0000256" key="5">
    <source>
        <dbReference type="ARBA" id="ARBA00022692"/>
    </source>
</evidence>
<feature type="domain" description="G-protein coupled receptors family 2 profile 1" evidence="17">
    <location>
        <begin position="95"/>
        <end position="178"/>
    </location>
</feature>
<keyword evidence="5 16" id="KW-0812">Transmembrane</keyword>
<reference evidence="19 20" key="1">
    <citation type="submission" date="2018-07" db="EMBL/GenBank/DDBJ databases">
        <title>A high quality draft genome assembly of the barn swallow (H. rustica rustica).</title>
        <authorList>
            <person name="Formenti G."/>
            <person name="Chiara M."/>
            <person name="Poveda L."/>
            <person name="Francoijs K.-J."/>
            <person name="Bonisoli-Alquati A."/>
            <person name="Canova L."/>
            <person name="Gianfranceschi L."/>
            <person name="Horner D.S."/>
            <person name="Saino N."/>
        </authorList>
    </citation>
    <scope>NUCLEOTIDE SEQUENCE [LARGE SCALE GENOMIC DNA]</scope>
    <source>
        <strain evidence="19">Chelidonia</strain>
        <tissue evidence="19">Blood</tissue>
    </source>
</reference>
<comment type="similarity">
    <text evidence="2">Belongs to the G-protein coupled receptor 2 family.</text>
</comment>
<dbReference type="PROSITE" id="PS50261">
    <property type="entry name" value="G_PROTEIN_RECEP_F2_4"/>
    <property type="match status" value="1"/>
</dbReference>
<dbReference type="PRINTS" id="PR01353">
    <property type="entry name" value="GLUCAGNFAMLY"/>
</dbReference>
<dbReference type="CDD" id="cd15267">
    <property type="entry name" value="7tmB1_GCGR"/>
    <property type="match status" value="1"/>
</dbReference>
<comment type="function">
    <text evidence="14">G-protein coupled receptor for glucagon that plays a central role in the regulation of blood glucose levels and glucose homeostasis. Regulates the rate of hepatic glucose production by promoting glycogen hydrolysis and gluconeogenesis. Plays an important role in mediating the responses to fasting. Ligand binding causes a conformation change that triggers signaling via guanine nucleotide-binding proteins (G proteins) and modulates the activity of down-stream effectors, such as adenylate cyclase. Promotes activation of adenylate cyclase. Besides, plays a role in signaling via a phosphatidylinositol-calcium second messenger system.</text>
</comment>
<evidence type="ECO:0000256" key="6">
    <source>
        <dbReference type="ARBA" id="ARBA00022729"/>
    </source>
</evidence>
<evidence type="ECO:0000256" key="12">
    <source>
        <dbReference type="ARBA" id="ARBA00023180"/>
    </source>
</evidence>
<evidence type="ECO:0000256" key="8">
    <source>
        <dbReference type="ARBA" id="ARBA00023040"/>
    </source>
</evidence>
<keyword evidence="13" id="KW-0807">Transducer</keyword>
<proteinExistence type="inferred from homology"/>
<comment type="subcellular location">
    <subcellularLocation>
        <location evidence="1">Cell membrane</location>
        <topology evidence="1">Multi-pass membrane protein</topology>
    </subcellularLocation>
</comment>
<dbReference type="STRING" id="333673.A0A3M0J181"/>
<feature type="transmembrane region" description="Helical" evidence="16">
    <location>
        <begin position="429"/>
        <end position="450"/>
    </location>
</feature>
<dbReference type="InterPro" id="IPR017983">
    <property type="entry name" value="GPCR_2_secretin-like_CS"/>
</dbReference>
<dbReference type="InterPro" id="IPR003290">
    <property type="entry name" value="GPCR_2_GLP1/glucagon_rcpt"/>
</dbReference>
<evidence type="ECO:0000256" key="15">
    <source>
        <dbReference type="ARBA" id="ARBA00071417"/>
    </source>
</evidence>
<dbReference type="PROSITE" id="PS00649">
    <property type="entry name" value="G_PROTEIN_RECEP_F2_1"/>
    <property type="match status" value="1"/>
</dbReference>
<dbReference type="FunFam" id="4.10.1240.10:FF:000009">
    <property type="entry name" value="Glucagon receptor"/>
    <property type="match status" value="1"/>
</dbReference>
<keyword evidence="11" id="KW-0675">Receptor</keyword>
<evidence type="ECO:0000256" key="2">
    <source>
        <dbReference type="ARBA" id="ARBA00005314"/>
    </source>
</evidence>
<evidence type="ECO:0000256" key="3">
    <source>
        <dbReference type="ARBA" id="ARBA00022475"/>
    </source>
</evidence>
<comment type="caution">
    <text evidence="19">The sequence shown here is derived from an EMBL/GenBank/DDBJ whole genome shotgun (WGS) entry which is preliminary data.</text>
</comment>
<dbReference type="InterPro" id="IPR017981">
    <property type="entry name" value="GPCR_2-like_7TM"/>
</dbReference>
<evidence type="ECO:0000256" key="4">
    <source>
        <dbReference type="ARBA" id="ARBA00022553"/>
    </source>
</evidence>
<sequence>MRSGAAAIPAPTGVPVTVHLAQGCPHARAVTTGVEKLLRASRKLCALRCVPCMWSRGGMSQPRLLILLVLLLCCQGPSAQITDNVVERWKEYSEECQRNMSRLPAPTELVCNRTFDKFSCWPDTMPNSTASVPCPWFLPWYQKVKHKHVFKTCGPDGQWVTGPRGQSLRDATQCAQDDEDLKAQEKFAKTYGSFKVMYTVGYSVSLCALLLALALLLGFRWASGRGCAQGGQVEAGGPCTGIDNAPQIRSKLHCMRNYIHMNLFASFILKGVSVLVIDALLKTHYSDKIDGYNVQVWLSDEAAAGCRAATVFMQYGIVANYCWLLVEGIYLHNLLVVAVFSERSYFTLYLCIGWGAPMLFLIPWVIVKFLFENIQCWSTNNNMGFWWILRFPVFLAILINFFIFIRIIQILVSKLRAHQMRYTDYKFRLAKSTLTLIPLLGIHEVVFAFITDEHAQGTLRYVKLFFDLFLSSFQGMLVAILYCFVNKEVSRTLRARAAGTRGHTDSCCPQVQAELLKRWQRWKLGKDLAEEYKHTYSHAPSARNGAGSTCEKHQLVSGCANGLGRSLAPHPSSQRLERSGRSTAEHLALGGHHHCYEFPETTAESHF</sequence>
<organism evidence="19 20">
    <name type="scientific">Hirundo rustica rustica</name>
    <dbReference type="NCBI Taxonomy" id="333673"/>
    <lineage>
        <taxon>Eukaryota</taxon>
        <taxon>Metazoa</taxon>
        <taxon>Chordata</taxon>
        <taxon>Craniata</taxon>
        <taxon>Vertebrata</taxon>
        <taxon>Euteleostomi</taxon>
        <taxon>Archelosauria</taxon>
        <taxon>Archosauria</taxon>
        <taxon>Dinosauria</taxon>
        <taxon>Saurischia</taxon>
        <taxon>Theropoda</taxon>
        <taxon>Coelurosauria</taxon>
        <taxon>Aves</taxon>
        <taxon>Neognathae</taxon>
        <taxon>Neoaves</taxon>
        <taxon>Telluraves</taxon>
        <taxon>Australaves</taxon>
        <taxon>Passeriformes</taxon>
        <taxon>Sylvioidea</taxon>
        <taxon>Hirundinidae</taxon>
        <taxon>Hirundo</taxon>
    </lineage>
</organism>
<dbReference type="SUPFAM" id="SSF111418">
    <property type="entry name" value="Hormone receptor domain"/>
    <property type="match status" value="1"/>
</dbReference>
<feature type="transmembrane region" description="Helical" evidence="16">
    <location>
        <begin position="387"/>
        <end position="408"/>
    </location>
</feature>
<dbReference type="GO" id="GO:0017046">
    <property type="term" value="F:peptide hormone binding"/>
    <property type="evidence" value="ECO:0007669"/>
    <property type="project" value="TreeGrafter"/>
</dbReference>
<name>A0A3M0J181_HIRRU</name>
<evidence type="ECO:0000256" key="16">
    <source>
        <dbReference type="SAM" id="Phobius"/>
    </source>
</evidence>
<dbReference type="GO" id="GO:0004967">
    <property type="term" value="F:glucagon receptor activity"/>
    <property type="evidence" value="ECO:0007669"/>
    <property type="project" value="InterPro"/>
</dbReference>
<dbReference type="PRINTS" id="PR01354">
    <property type="entry name" value="GLUCAGONR"/>
</dbReference>
<keyword evidence="12" id="KW-0325">Glycoprotein</keyword>
<dbReference type="GO" id="GO:0005886">
    <property type="term" value="C:plasma membrane"/>
    <property type="evidence" value="ECO:0007669"/>
    <property type="project" value="UniProtKB-SubCell"/>
</dbReference>
<dbReference type="PRINTS" id="PR00249">
    <property type="entry name" value="GPCRSECRETIN"/>
</dbReference>
<evidence type="ECO:0000256" key="13">
    <source>
        <dbReference type="ARBA" id="ARBA00023224"/>
    </source>
</evidence>
<dbReference type="PROSITE" id="PS50227">
    <property type="entry name" value="G_PROTEIN_RECEP_F2_3"/>
    <property type="match status" value="1"/>
</dbReference>
<feature type="transmembrane region" description="Helical" evidence="16">
    <location>
        <begin position="347"/>
        <end position="367"/>
    </location>
</feature>
<keyword evidence="8" id="KW-0297">G-protein coupled receptor</keyword>
<dbReference type="Gene3D" id="4.10.1240.10">
    <property type="entry name" value="GPCR, family 2, extracellular hormone receptor domain"/>
    <property type="match status" value="1"/>
</dbReference>
<dbReference type="PANTHER" id="PTHR45620">
    <property type="entry name" value="PDF RECEPTOR-LIKE PROTEIN-RELATED"/>
    <property type="match status" value="1"/>
</dbReference>
<feature type="domain" description="G-protein coupled receptors family 2 profile 2" evidence="18">
    <location>
        <begin position="194"/>
        <end position="486"/>
    </location>
</feature>
<keyword evidence="7 16" id="KW-1133">Transmembrane helix</keyword>
<evidence type="ECO:0000256" key="11">
    <source>
        <dbReference type="ARBA" id="ARBA00023170"/>
    </source>
</evidence>
<dbReference type="Proteomes" id="UP000269221">
    <property type="component" value="Unassembled WGS sequence"/>
</dbReference>
<dbReference type="InterPro" id="IPR001879">
    <property type="entry name" value="GPCR_2_extracellular_dom"/>
</dbReference>
<feature type="transmembrane region" description="Helical" evidence="16">
    <location>
        <begin position="462"/>
        <end position="485"/>
    </location>
</feature>
<dbReference type="EMBL" id="QRBI01000187">
    <property type="protein sequence ID" value="RMB95191.1"/>
    <property type="molecule type" value="Genomic_DNA"/>
</dbReference>
<evidence type="ECO:0000256" key="1">
    <source>
        <dbReference type="ARBA" id="ARBA00004651"/>
    </source>
</evidence>
<evidence type="ECO:0000256" key="14">
    <source>
        <dbReference type="ARBA" id="ARBA00057279"/>
    </source>
</evidence>
<feature type="transmembrane region" description="Helical" evidence="16">
    <location>
        <begin position="196"/>
        <end position="219"/>
    </location>
</feature>
<evidence type="ECO:0000259" key="18">
    <source>
        <dbReference type="PROSITE" id="PS50261"/>
    </source>
</evidence>
<dbReference type="PROSITE" id="PS00650">
    <property type="entry name" value="G_PROTEIN_RECEP_F2_2"/>
    <property type="match status" value="1"/>
</dbReference>
<dbReference type="Pfam" id="PF02793">
    <property type="entry name" value="HRM"/>
    <property type="match status" value="1"/>
</dbReference>
<evidence type="ECO:0000256" key="9">
    <source>
        <dbReference type="ARBA" id="ARBA00023136"/>
    </source>
</evidence>
<evidence type="ECO:0000313" key="20">
    <source>
        <dbReference type="Proteomes" id="UP000269221"/>
    </source>
</evidence>
<dbReference type="InterPro" id="IPR036445">
    <property type="entry name" value="GPCR_2_extracell_dom_sf"/>
</dbReference>
<keyword evidence="9 16" id="KW-0472">Membrane</keyword>
<evidence type="ECO:0000256" key="7">
    <source>
        <dbReference type="ARBA" id="ARBA00022989"/>
    </source>
</evidence>
<evidence type="ECO:0000259" key="17">
    <source>
        <dbReference type="PROSITE" id="PS50227"/>
    </source>
</evidence>
<dbReference type="FunFam" id="1.20.1070.10:FF:000133">
    <property type="entry name" value="Glucagon receptor a"/>
    <property type="match status" value="1"/>
</dbReference>
<accession>A0A3M0J181</accession>
<dbReference type="InterPro" id="IPR050332">
    <property type="entry name" value="GPCR_2"/>
</dbReference>
<keyword evidence="6" id="KW-0732">Signal</keyword>
<dbReference type="GO" id="GO:0007189">
    <property type="term" value="P:adenylate cyclase-activating G protein-coupled receptor signaling pathway"/>
    <property type="evidence" value="ECO:0007669"/>
    <property type="project" value="TreeGrafter"/>
</dbReference>
<dbReference type="PROSITE" id="PS51257">
    <property type="entry name" value="PROKAR_LIPOPROTEIN"/>
    <property type="match status" value="1"/>
</dbReference>
<evidence type="ECO:0000256" key="10">
    <source>
        <dbReference type="ARBA" id="ARBA00023157"/>
    </source>
</evidence>
<keyword evidence="4" id="KW-0597">Phosphoprotein</keyword>
<keyword evidence="20" id="KW-1185">Reference proteome</keyword>
<dbReference type="SMART" id="SM00008">
    <property type="entry name" value="HormR"/>
    <property type="match status" value="1"/>
</dbReference>
<dbReference type="PANTHER" id="PTHR45620:SF29">
    <property type="entry name" value="GLUCAGON RECEPTOR"/>
    <property type="match status" value="1"/>
</dbReference>
<dbReference type="InterPro" id="IPR000832">
    <property type="entry name" value="GPCR_2_secretin-like"/>
</dbReference>
<keyword evidence="3" id="KW-1003">Cell membrane</keyword>
<dbReference type="GO" id="GO:0007166">
    <property type="term" value="P:cell surface receptor signaling pathway"/>
    <property type="evidence" value="ECO:0007669"/>
    <property type="project" value="InterPro"/>
</dbReference>
<feature type="transmembrane region" description="Helical" evidence="16">
    <location>
        <begin position="258"/>
        <end position="277"/>
    </location>
</feature>
<protein>
    <recommendedName>
        <fullName evidence="15">Glucagon receptor</fullName>
    </recommendedName>
</protein>